<reference evidence="2 3" key="1">
    <citation type="submission" date="2020-08" db="EMBL/GenBank/DDBJ databases">
        <title>A Genomic Blueprint of the Chicken Gut Microbiome.</title>
        <authorList>
            <person name="Gilroy R."/>
            <person name="Ravi A."/>
            <person name="Getino M."/>
            <person name="Pursley I."/>
            <person name="Horton D.L."/>
            <person name="Alikhan N.-F."/>
            <person name="Baker D."/>
            <person name="Gharbi K."/>
            <person name="Hall N."/>
            <person name="Watson M."/>
            <person name="Adriaenssens E.M."/>
            <person name="Foster-Nyarko E."/>
            <person name="Jarju S."/>
            <person name="Secka A."/>
            <person name="Antonio M."/>
            <person name="Oren A."/>
            <person name="Chaudhuri R."/>
            <person name="La Ragione R.M."/>
            <person name="Hildebrand F."/>
            <person name="Pallen M.J."/>
        </authorList>
    </citation>
    <scope>NUCLEOTIDE SEQUENCE [LARGE SCALE GENOMIC DNA]</scope>
    <source>
        <strain evidence="2 3">Sa3CUN1</strain>
    </source>
</reference>
<dbReference type="EMBL" id="JACSQZ010000086">
    <property type="protein sequence ID" value="MBD7916470.1"/>
    <property type="molecule type" value="Genomic_DNA"/>
</dbReference>
<dbReference type="Gene3D" id="1.10.10.10">
    <property type="entry name" value="Winged helix-like DNA-binding domain superfamily/Winged helix DNA-binding domain"/>
    <property type="match status" value="1"/>
</dbReference>
<dbReference type="Pfam" id="PF04545">
    <property type="entry name" value="Sigma70_r4"/>
    <property type="match status" value="1"/>
</dbReference>
<evidence type="ECO:0000313" key="2">
    <source>
        <dbReference type="EMBL" id="MBD7916470.1"/>
    </source>
</evidence>
<protein>
    <submittedName>
        <fullName evidence="2">Sigma-70 family RNA polymerase sigma factor</fullName>
    </submittedName>
</protein>
<name>A0ABR8Q7W6_9CLOT</name>
<comment type="caution">
    <text evidence="2">The sequence shown here is derived from an EMBL/GenBank/DDBJ whole genome shotgun (WGS) entry which is preliminary data.</text>
</comment>
<proteinExistence type="predicted"/>
<dbReference type="InterPro" id="IPR013324">
    <property type="entry name" value="RNA_pol_sigma_r3/r4-like"/>
</dbReference>
<dbReference type="Proteomes" id="UP000640335">
    <property type="component" value="Unassembled WGS sequence"/>
</dbReference>
<evidence type="ECO:0000313" key="3">
    <source>
        <dbReference type="Proteomes" id="UP000640335"/>
    </source>
</evidence>
<sequence>MENNMFKKLIEYREGNNNSLLEIIEIFNPLISKYSRLLDKEDTRQDLIIHLIKVLTNIPIENKRVLKNKEIIGYIAKSIRNEYIKLSKKRDKIRLNEMELSLDIEISHEDCKTEFEILDMFKVLTKKEAYIMKLLYVYYLSVSEVADYMKISRQAVNQSKNRALKKIKELYLYK</sequence>
<dbReference type="InterPro" id="IPR036388">
    <property type="entry name" value="WH-like_DNA-bd_sf"/>
</dbReference>
<keyword evidence="3" id="KW-1185">Reference proteome</keyword>
<dbReference type="RefSeq" id="WP_191751212.1">
    <property type="nucleotide sequence ID" value="NZ_JACSQZ010000086.1"/>
</dbReference>
<dbReference type="SUPFAM" id="SSF88659">
    <property type="entry name" value="Sigma3 and sigma4 domains of RNA polymerase sigma factors"/>
    <property type="match status" value="1"/>
</dbReference>
<accession>A0ABR8Q7W6</accession>
<gene>
    <name evidence="2" type="ORF">H9660_15100</name>
</gene>
<feature type="domain" description="RNA polymerase sigma-70 region 4" evidence="1">
    <location>
        <begin position="122"/>
        <end position="169"/>
    </location>
</feature>
<dbReference type="InterPro" id="IPR007630">
    <property type="entry name" value="RNA_pol_sigma70_r4"/>
</dbReference>
<evidence type="ECO:0000259" key="1">
    <source>
        <dbReference type="Pfam" id="PF04545"/>
    </source>
</evidence>
<organism evidence="2 3">
    <name type="scientific">Clostridium gallinarum</name>
    <dbReference type="NCBI Taxonomy" id="2762246"/>
    <lineage>
        <taxon>Bacteria</taxon>
        <taxon>Bacillati</taxon>
        <taxon>Bacillota</taxon>
        <taxon>Clostridia</taxon>
        <taxon>Eubacteriales</taxon>
        <taxon>Clostridiaceae</taxon>
        <taxon>Clostridium</taxon>
    </lineage>
</organism>